<sequence>MRDHVKASGWTHGVRLDPPDLHRHIHPRPGPANPGPSVTLSSIRY</sequence>
<name>X0IJ54_FUSOX</name>
<organism evidence="2">
    <name type="scientific">Fusarium oxysporum f. sp. conglutinans race 2 54008</name>
    <dbReference type="NCBI Taxonomy" id="1089457"/>
    <lineage>
        <taxon>Eukaryota</taxon>
        <taxon>Fungi</taxon>
        <taxon>Dikarya</taxon>
        <taxon>Ascomycota</taxon>
        <taxon>Pezizomycotina</taxon>
        <taxon>Sordariomycetes</taxon>
        <taxon>Hypocreomycetidae</taxon>
        <taxon>Hypocreales</taxon>
        <taxon>Nectriaceae</taxon>
        <taxon>Fusarium</taxon>
        <taxon>Fusarium oxysporum species complex</taxon>
    </lineage>
</organism>
<dbReference type="AlphaFoldDB" id="X0IJ54"/>
<reference evidence="2" key="1">
    <citation type="submission" date="2011-11" db="EMBL/GenBank/DDBJ databases">
        <title>The Genome Sequence of Fusarium oxysporum PHW808.</title>
        <authorList>
            <consortium name="The Broad Institute Genome Sequencing Platform"/>
            <person name="Ma L.-J."/>
            <person name="Gale L.R."/>
            <person name="Schwartz D.C."/>
            <person name="Zhou S."/>
            <person name="Corby-Kistler H."/>
            <person name="Young S.K."/>
            <person name="Zeng Q."/>
            <person name="Gargeya S."/>
            <person name="Fitzgerald M."/>
            <person name="Haas B."/>
            <person name="Abouelleil A."/>
            <person name="Alvarado L."/>
            <person name="Arachchi H.M."/>
            <person name="Berlin A."/>
            <person name="Brown A."/>
            <person name="Chapman S.B."/>
            <person name="Chen Z."/>
            <person name="Dunbar C."/>
            <person name="Freedman E."/>
            <person name="Gearin G."/>
            <person name="Goldberg J."/>
            <person name="Griggs A."/>
            <person name="Gujja S."/>
            <person name="Heiman D."/>
            <person name="Howarth C."/>
            <person name="Larson L."/>
            <person name="Lui A."/>
            <person name="MacDonald P.J.P."/>
            <person name="Montmayeur A."/>
            <person name="Murphy C."/>
            <person name="Neiman D."/>
            <person name="Pearson M."/>
            <person name="Priest M."/>
            <person name="Roberts A."/>
            <person name="Saif S."/>
            <person name="Shea T."/>
            <person name="Shenoy N."/>
            <person name="Sisk P."/>
            <person name="Stolte C."/>
            <person name="Sykes S."/>
            <person name="Wortman J."/>
            <person name="Nusbaum C."/>
            <person name="Birren B."/>
        </authorList>
    </citation>
    <scope>NUCLEOTIDE SEQUENCE [LARGE SCALE GENOMIC DNA]</scope>
    <source>
        <strain evidence="2">54008</strain>
    </source>
</reference>
<dbReference type="HOGENOM" id="CLU_3207706_0_0_1"/>
<gene>
    <name evidence="2" type="ORF">FOPG_11407</name>
</gene>
<evidence type="ECO:0000313" key="2">
    <source>
        <dbReference type="EMBL" id="EXL73164.1"/>
    </source>
</evidence>
<reference evidence="2" key="2">
    <citation type="submission" date="2012-05" db="EMBL/GenBank/DDBJ databases">
        <title>The Genome Annotation of Fusarium oxysporum PHW808.</title>
        <authorList>
            <consortium name="The Broad Institute Genomics Platform"/>
            <person name="Ma L.-J."/>
            <person name="Corby-Kistler H."/>
            <person name="Broz K."/>
            <person name="Gale L.R."/>
            <person name="Jonkers W."/>
            <person name="O'Donnell K."/>
            <person name="Ploetz R."/>
            <person name="Steinberg C."/>
            <person name="Schwartz D.C."/>
            <person name="VanEtten H."/>
            <person name="Zhou S."/>
            <person name="Young S.K."/>
            <person name="Zeng Q."/>
            <person name="Gargeya S."/>
            <person name="Fitzgerald M."/>
            <person name="Abouelleil A."/>
            <person name="Alvarado L."/>
            <person name="Chapman S.B."/>
            <person name="Gainer-Dewar J."/>
            <person name="Goldberg J."/>
            <person name="Griggs A."/>
            <person name="Gujja S."/>
            <person name="Hansen M."/>
            <person name="Howarth C."/>
            <person name="Imamovic A."/>
            <person name="Ireland A."/>
            <person name="Larimer J."/>
            <person name="McCowan C."/>
            <person name="Murphy C."/>
            <person name="Pearson M."/>
            <person name="Poon T.W."/>
            <person name="Priest M."/>
            <person name="Roberts A."/>
            <person name="Saif S."/>
            <person name="Shea T."/>
            <person name="Sykes S."/>
            <person name="Wortman J."/>
            <person name="Nusbaum C."/>
            <person name="Birren B."/>
        </authorList>
    </citation>
    <scope>NUCLEOTIDE SEQUENCE</scope>
    <source>
        <strain evidence="2">54008</strain>
    </source>
</reference>
<dbReference type="Proteomes" id="UP000030676">
    <property type="component" value="Unassembled WGS sequence"/>
</dbReference>
<proteinExistence type="predicted"/>
<dbReference type="EMBL" id="JH658875">
    <property type="protein sequence ID" value="EXL73164.1"/>
    <property type="molecule type" value="Genomic_DNA"/>
</dbReference>
<accession>X0IJ54</accession>
<feature type="compositionally biased region" description="Polar residues" evidence="1">
    <location>
        <begin position="36"/>
        <end position="45"/>
    </location>
</feature>
<protein>
    <submittedName>
        <fullName evidence="2">Uncharacterized protein</fullName>
    </submittedName>
</protein>
<feature type="region of interest" description="Disordered" evidence="1">
    <location>
        <begin position="1"/>
        <end position="45"/>
    </location>
</feature>
<evidence type="ECO:0000256" key="1">
    <source>
        <dbReference type="SAM" id="MobiDB-lite"/>
    </source>
</evidence>